<dbReference type="Gene3D" id="2.30.30.60">
    <property type="match status" value="1"/>
</dbReference>
<dbReference type="InterPro" id="IPR049142">
    <property type="entry name" value="MS_channel_1st"/>
</dbReference>
<sequence>MKNKSSSQKYIMKYVFFSILFFSTHLFASSDITSQAKDFFESSLFVFNEKPISLSNLIKALLYVLAGFLLGFIYKKWILKITKKYKDMSMMSIRLISNIGYYIIILIFFMSAFRSIGIDLKSLSLIAGALSIGIGFGLQTVVSNLIAGIILMFERTIRIGDIIEINDTLSGTVTDMRIRSTTIKTFDNIDIIVPNSSFIQNNVINLTLEDRIRRLHIPFGVAYDTEIQDVKSVVLDALQKSDLNFIRGDEDKNPDVRMTLMNNSSVDLELIVWVNRDPKQKNIPLKSDFLILIYNALRANNISIPFPQLDVNMKQNNKV</sequence>
<evidence type="ECO:0000313" key="12">
    <source>
        <dbReference type="Proteomes" id="UP000326944"/>
    </source>
</evidence>
<evidence type="ECO:0000256" key="5">
    <source>
        <dbReference type="ARBA" id="ARBA00022989"/>
    </source>
</evidence>
<evidence type="ECO:0000256" key="7">
    <source>
        <dbReference type="SAM" id="Phobius"/>
    </source>
</evidence>
<dbReference type="InterPro" id="IPR011014">
    <property type="entry name" value="MscS_channel_TM-2"/>
</dbReference>
<name>A0A5P8NYB9_9BACT</name>
<gene>
    <name evidence="11" type="ORF">FJR48_01175</name>
</gene>
<evidence type="ECO:0000256" key="2">
    <source>
        <dbReference type="ARBA" id="ARBA00008017"/>
    </source>
</evidence>
<dbReference type="EMBL" id="CP043617">
    <property type="protein sequence ID" value="QFR48406.1"/>
    <property type="molecule type" value="Genomic_DNA"/>
</dbReference>
<dbReference type="InterPro" id="IPR011066">
    <property type="entry name" value="MscS_channel_C_sf"/>
</dbReference>
<dbReference type="InterPro" id="IPR010920">
    <property type="entry name" value="LSM_dom_sf"/>
</dbReference>
<dbReference type="SUPFAM" id="SSF82689">
    <property type="entry name" value="Mechanosensitive channel protein MscS (YggB), C-terminal domain"/>
    <property type="match status" value="1"/>
</dbReference>
<evidence type="ECO:0000313" key="11">
    <source>
        <dbReference type="EMBL" id="QFR48406.1"/>
    </source>
</evidence>
<dbReference type="InterPro" id="IPR052702">
    <property type="entry name" value="MscS-like_channel"/>
</dbReference>
<dbReference type="Gene3D" id="3.30.70.100">
    <property type="match status" value="1"/>
</dbReference>
<dbReference type="PANTHER" id="PTHR30347:SF1">
    <property type="entry name" value="MECHANOSENSITIVE CHANNEL MSCK"/>
    <property type="match status" value="1"/>
</dbReference>
<dbReference type="GO" id="GO:0005886">
    <property type="term" value="C:plasma membrane"/>
    <property type="evidence" value="ECO:0007669"/>
    <property type="project" value="UniProtKB-SubCell"/>
</dbReference>
<accession>A0A5P8NYB9</accession>
<evidence type="ECO:0000259" key="10">
    <source>
        <dbReference type="Pfam" id="PF21088"/>
    </source>
</evidence>
<keyword evidence="5 7" id="KW-1133">Transmembrane helix</keyword>
<keyword evidence="4 7" id="KW-0812">Transmembrane</keyword>
<feature type="transmembrane region" description="Helical" evidence="7">
    <location>
        <begin position="95"/>
        <end position="113"/>
    </location>
</feature>
<feature type="transmembrane region" description="Helical" evidence="7">
    <location>
        <begin position="52"/>
        <end position="74"/>
    </location>
</feature>
<dbReference type="Pfam" id="PF21082">
    <property type="entry name" value="MS_channel_3rd"/>
    <property type="match status" value="1"/>
</dbReference>
<organism evidence="11 12">
    <name type="scientific">Sulfurimonas lithotrophica</name>
    <dbReference type="NCBI Taxonomy" id="2590022"/>
    <lineage>
        <taxon>Bacteria</taxon>
        <taxon>Pseudomonadati</taxon>
        <taxon>Campylobacterota</taxon>
        <taxon>Epsilonproteobacteria</taxon>
        <taxon>Campylobacterales</taxon>
        <taxon>Sulfurimonadaceae</taxon>
        <taxon>Sulfurimonas</taxon>
    </lineage>
</organism>
<dbReference type="Proteomes" id="UP000326944">
    <property type="component" value="Chromosome"/>
</dbReference>
<feature type="transmembrane region" description="Helical" evidence="7">
    <location>
        <begin position="125"/>
        <end position="153"/>
    </location>
</feature>
<dbReference type="PROSITE" id="PS01246">
    <property type="entry name" value="UPF0003"/>
    <property type="match status" value="1"/>
</dbReference>
<dbReference type="Pfam" id="PF00924">
    <property type="entry name" value="MS_channel_2nd"/>
    <property type="match status" value="1"/>
</dbReference>
<feature type="domain" description="Mechanosensitive ion channel transmembrane helices 2/3" evidence="10">
    <location>
        <begin position="101"/>
        <end position="139"/>
    </location>
</feature>
<evidence type="ECO:0000256" key="4">
    <source>
        <dbReference type="ARBA" id="ARBA00022692"/>
    </source>
</evidence>
<comment type="similarity">
    <text evidence="2">Belongs to the MscS (TC 1.A.23) family.</text>
</comment>
<dbReference type="Gene3D" id="1.10.287.1260">
    <property type="match status" value="1"/>
</dbReference>
<dbReference type="Pfam" id="PF21088">
    <property type="entry name" value="MS_channel_1st"/>
    <property type="match status" value="1"/>
</dbReference>
<dbReference type="AlphaFoldDB" id="A0A5P8NYB9"/>
<keyword evidence="12" id="KW-1185">Reference proteome</keyword>
<dbReference type="RefSeq" id="WP_152306349.1">
    <property type="nucleotide sequence ID" value="NZ_CP043617.1"/>
</dbReference>
<dbReference type="PANTHER" id="PTHR30347">
    <property type="entry name" value="POTASSIUM CHANNEL RELATED"/>
    <property type="match status" value="1"/>
</dbReference>
<dbReference type="SUPFAM" id="SSF82861">
    <property type="entry name" value="Mechanosensitive channel protein MscS (YggB), transmembrane region"/>
    <property type="match status" value="1"/>
</dbReference>
<protein>
    <submittedName>
        <fullName evidence="11">Mechanosensitive ion channel</fullName>
    </submittedName>
</protein>
<dbReference type="InterPro" id="IPR023408">
    <property type="entry name" value="MscS_beta-dom_sf"/>
</dbReference>
<dbReference type="InterPro" id="IPR049278">
    <property type="entry name" value="MS_channel_C"/>
</dbReference>
<proteinExistence type="inferred from homology"/>
<dbReference type="GO" id="GO:0008381">
    <property type="term" value="F:mechanosensitive monoatomic ion channel activity"/>
    <property type="evidence" value="ECO:0007669"/>
    <property type="project" value="UniProtKB-ARBA"/>
</dbReference>
<dbReference type="OrthoDB" id="9784565at2"/>
<reference evidence="11 12" key="1">
    <citation type="submission" date="2019-09" db="EMBL/GenBank/DDBJ databases">
        <title>Sulfurimonas gotlandica sp. nov., a chemoautotrophic and psychrotolerant epsilonproteobacterium isolated from a pelagic redoxcline, and an emended description of the genus Sulfurimonas.</title>
        <authorList>
            <person name="Wang S."/>
            <person name="Jiang L."/>
            <person name="Shao S."/>
        </authorList>
    </citation>
    <scope>NUCLEOTIDE SEQUENCE [LARGE SCALE GENOMIC DNA]</scope>
    <source>
        <strain evidence="11 12">GYSZ_1</strain>
    </source>
</reference>
<feature type="domain" description="Mechanosensitive ion channel MscS" evidence="8">
    <location>
        <begin position="140"/>
        <end position="207"/>
    </location>
</feature>
<comment type="subcellular location">
    <subcellularLocation>
        <location evidence="1">Cell membrane</location>
        <topology evidence="1">Multi-pass membrane protein</topology>
    </subcellularLocation>
</comment>
<dbReference type="InterPro" id="IPR006685">
    <property type="entry name" value="MscS_channel_2nd"/>
</dbReference>
<dbReference type="KEGG" id="sulg:FJR48_01175"/>
<keyword evidence="3" id="KW-1003">Cell membrane</keyword>
<evidence type="ECO:0000256" key="3">
    <source>
        <dbReference type="ARBA" id="ARBA00022475"/>
    </source>
</evidence>
<dbReference type="SUPFAM" id="SSF50182">
    <property type="entry name" value="Sm-like ribonucleoproteins"/>
    <property type="match status" value="1"/>
</dbReference>
<feature type="domain" description="Mechanosensitive ion channel MscS C-terminal" evidence="9">
    <location>
        <begin position="217"/>
        <end position="304"/>
    </location>
</feature>
<evidence type="ECO:0000256" key="6">
    <source>
        <dbReference type="ARBA" id="ARBA00023136"/>
    </source>
</evidence>
<evidence type="ECO:0000256" key="1">
    <source>
        <dbReference type="ARBA" id="ARBA00004651"/>
    </source>
</evidence>
<keyword evidence="6 7" id="KW-0472">Membrane</keyword>
<evidence type="ECO:0000259" key="8">
    <source>
        <dbReference type="Pfam" id="PF00924"/>
    </source>
</evidence>
<dbReference type="InterPro" id="IPR006686">
    <property type="entry name" value="MscS_channel_CS"/>
</dbReference>
<evidence type="ECO:0000259" key="9">
    <source>
        <dbReference type="Pfam" id="PF21082"/>
    </source>
</evidence>